<name>A0A1I0S928_9BACT</name>
<dbReference type="Gene3D" id="1.20.1250.20">
    <property type="entry name" value="MFS general substrate transporter like domains"/>
    <property type="match status" value="2"/>
</dbReference>
<feature type="transmembrane region" description="Helical" evidence="6">
    <location>
        <begin position="252"/>
        <end position="270"/>
    </location>
</feature>
<evidence type="ECO:0000256" key="4">
    <source>
        <dbReference type="ARBA" id="ARBA00022989"/>
    </source>
</evidence>
<dbReference type="SUPFAM" id="SSF103473">
    <property type="entry name" value="MFS general substrate transporter"/>
    <property type="match status" value="1"/>
</dbReference>
<organism evidence="8 9">
    <name type="scientific">Chitinophaga arvensicola</name>
    <dbReference type="NCBI Taxonomy" id="29529"/>
    <lineage>
        <taxon>Bacteria</taxon>
        <taxon>Pseudomonadati</taxon>
        <taxon>Bacteroidota</taxon>
        <taxon>Chitinophagia</taxon>
        <taxon>Chitinophagales</taxon>
        <taxon>Chitinophagaceae</taxon>
        <taxon>Chitinophaga</taxon>
    </lineage>
</organism>
<feature type="transmembrane region" description="Helical" evidence="6">
    <location>
        <begin position="215"/>
        <end position="237"/>
    </location>
</feature>
<evidence type="ECO:0000256" key="3">
    <source>
        <dbReference type="ARBA" id="ARBA00022692"/>
    </source>
</evidence>
<evidence type="ECO:0000256" key="2">
    <source>
        <dbReference type="ARBA" id="ARBA00022475"/>
    </source>
</evidence>
<evidence type="ECO:0000256" key="6">
    <source>
        <dbReference type="SAM" id="Phobius"/>
    </source>
</evidence>
<dbReference type="STRING" id="29529.SAMN04488122_5025"/>
<feature type="transmembrane region" description="Helical" evidence="6">
    <location>
        <begin position="107"/>
        <end position="130"/>
    </location>
</feature>
<dbReference type="Proteomes" id="UP000199310">
    <property type="component" value="Unassembled WGS sequence"/>
</dbReference>
<keyword evidence="4 6" id="KW-1133">Transmembrane helix</keyword>
<dbReference type="CDD" id="cd17324">
    <property type="entry name" value="MFS_NepI_like"/>
    <property type="match status" value="1"/>
</dbReference>
<dbReference type="InterPro" id="IPR036259">
    <property type="entry name" value="MFS_trans_sf"/>
</dbReference>
<feature type="transmembrane region" description="Helical" evidence="6">
    <location>
        <begin position="282"/>
        <end position="301"/>
    </location>
</feature>
<keyword evidence="3 6" id="KW-0812">Transmembrane</keyword>
<dbReference type="Pfam" id="PF07690">
    <property type="entry name" value="MFS_1"/>
    <property type="match status" value="1"/>
</dbReference>
<dbReference type="PANTHER" id="PTHR43124:SF3">
    <property type="entry name" value="CHLORAMPHENICOL EFFLUX PUMP RV0191"/>
    <property type="match status" value="1"/>
</dbReference>
<feature type="transmembrane region" description="Helical" evidence="6">
    <location>
        <begin position="171"/>
        <end position="194"/>
    </location>
</feature>
<dbReference type="InterPro" id="IPR011701">
    <property type="entry name" value="MFS"/>
</dbReference>
<keyword evidence="5 6" id="KW-0472">Membrane</keyword>
<evidence type="ECO:0000259" key="7">
    <source>
        <dbReference type="PROSITE" id="PS50850"/>
    </source>
</evidence>
<proteinExistence type="predicted"/>
<dbReference type="GO" id="GO:0022857">
    <property type="term" value="F:transmembrane transporter activity"/>
    <property type="evidence" value="ECO:0007669"/>
    <property type="project" value="InterPro"/>
</dbReference>
<accession>A0A1I0S928</accession>
<feature type="transmembrane region" description="Helical" evidence="6">
    <location>
        <begin position="366"/>
        <end position="384"/>
    </location>
</feature>
<comment type="subcellular location">
    <subcellularLocation>
        <location evidence="1">Cell membrane</location>
        <topology evidence="1">Multi-pass membrane protein</topology>
    </subcellularLocation>
</comment>
<dbReference type="PANTHER" id="PTHR43124">
    <property type="entry name" value="PURINE EFFLUX PUMP PBUE"/>
    <property type="match status" value="1"/>
</dbReference>
<keyword evidence="9" id="KW-1185">Reference proteome</keyword>
<feature type="transmembrane region" description="Helical" evidence="6">
    <location>
        <begin position="83"/>
        <end position="101"/>
    </location>
</feature>
<dbReference type="InterPro" id="IPR020846">
    <property type="entry name" value="MFS_dom"/>
</dbReference>
<evidence type="ECO:0000256" key="5">
    <source>
        <dbReference type="ARBA" id="ARBA00023136"/>
    </source>
</evidence>
<feature type="transmembrane region" description="Helical" evidence="6">
    <location>
        <begin position="20"/>
        <end position="44"/>
    </location>
</feature>
<feature type="domain" description="Major facilitator superfamily (MFS) profile" evidence="7">
    <location>
        <begin position="1"/>
        <end position="393"/>
    </location>
</feature>
<dbReference type="AlphaFoldDB" id="A0A1I0S928"/>
<evidence type="ECO:0000313" key="9">
    <source>
        <dbReference type="Proteomes" id="UP000199310"/>
    </source>
</evidence>
<evidence type="ECO:0000256" key="1">
    <source>
        <dbReference type="ARBA" id="ARBA00004651"/>
    </source>
</evidence>
<evidence type="ECO:0000313" key="8">
    <source>
        <dbReference type="EMBL" id="SEW52683.1"/>
    </source>
</evidence>
<gene>
    <name evidence="8" type="ORF">SAMN04488122_5025</name>
</gene>
<dbReference type="InterPro" id="IPR050189">
    <property type="entry name" value="MFS_Efflux_Transporters"/>
</dbReference>
<dbReference type="GO" id="GO:0005886">
    <property type="term" value="C:plasma membrane"/>
    <property type="evidence" value="ECO:0007669"/>
    <property type="project" value="UniProtKB-SubCell"/>
</dbReference>
<sequence>MYLKKYGIISIGSSMKKIAYIGSLGLLGIITTEFGVIGILPQIADYYHIPIEKAGTLLSAFALVIALAGPLMTLWLSGINRKTLMAVSISIFLITGVVSSLSPPFWLLLVVRMLPAFLQPVYISTAIAAATGAAHKKDAHKMMAIVLSGISLATVTTIPLATWLAGIYNSWQLSFVVQTVVSAVALIAIIAALPSMPATDKPSYGTQLKILTRPSFLACCAMIVCMTSAMFTTYSYFADYLGKVNSMSPNRISIMLLLFGAAGVPGNFLAGKLLSRSVKGAMAASLVAITSISVGIYYSPLLSVPLIIVWGLLHTPCFLTGQAYMIEAAPEAPGFANSLSISFGNLGVSLGTAVSGWVITTLGIHQAPWAMLAFGILALLLMGIKEVLAVKERRFVVAESVAAPAL</sequence>
<dbReference type="EMBL" id="FOJG01000002">
    <property type="protein sequence ID" value="SEW52683.1"/>
    <property type="molecule type" value="Genomic_DNA"/>
</dbReference>
<protein>
    <submittedName>
        <fullName evidence="8">Predicted arabinose efflux permease, MFS family</fullName>
    </submittedName>
</protein>
<reference evidence="9" key="1">
    <citation type="submission" date="2016-10" db="EMBL/GenBank/DDBJ databases">
        <authorList>
            <person name="Varghese N."/>
            <person name="Submissions S."/>
        </authorList>
    </citation>
    <scope>NUCLEOTIDE SEQUENCE [LARGE SCALE GENOMIC DNA]</scope>
    <source>
        <strain evidence="9">DSM 3695</strain>
    </source>
</reference>
<keyword evidence="2" id="KW-1003">Cell membrane</keyword>
<dbReference type="PROSITE" id="PS50850">
    <property type="entry name" value="MFS"/>
    <property type="match status" value="1"/>
</dbReference>
<feature type="transmembrane region" description="Helical" evidence="6">
    <location>
        <begin position="142"/>
        <end position="165"/>
    </location>
</feature>
<feature type="transmembrane region" description="Helical" evidence="6">
    <location>
        <begin position="56"/>
        <end position="76"/>
    </location>
</feature>